<dbReference type="AlphaFoldDB" id="A0A9J6G9X7"/>
<reference evidence="2 3" key="1">
    <citation type="journal article" date="2020" name="Cell">
        <title>Large-Scale Comparative Analyses of Tick Genomes Elucidate Their Genetic Diversity and Vector Capacities.</title>
        <authorList>
            <consortium name="Tick Genome and Microbiome Consortium (TIGMIC)"/>
            <person name="Jia N."/>
            <person name="Wang J."/>
            <person name="Shi W."/>
            <person name="Du L."/>
            <person name="Sun Y."/>
            <person name="Zhan W."/>
            <person name="Jiang J.F."/>
            <person name="Wang Q."/>
            <person name="Zhang B."/>
            <person name="Ji P."/>
            <person name="Bell-Sakyi L."/>
            <person name="Cui X.M."/>
            <person name="Yuan T.T."/>
            <person name="Jiang B.G."/>
            <person name="Yang W.F."/>
            <person name="Lam T.T."/>
            <person name="Chang Q.C."/>
            <person name="Ding S.J."/>
            <person name="Wang X.J."/>
            <person name="Zhu J.G."/>
            <person name="Ruan X.D."/>
            <person name="Zhao L."/>
            <person name="Wei J.T."/>
            <person name="Ye R.Z."/>
            <person name="Que T.C."/>
            <person name="Du C.H."/>
            <person name="Zhou Y.H."/>
            <person name="Cheng J.X."/>
            <person name="Dai P.F."/>
            <person name="Guo W.B."/>
            <person name="Han X.H."/>
            <person name="Huang E.J."/>
            <person name="Li L.F."/>
            <person name="Wei W."/>
            <person name="Gao Y.C."/>
            <person name="Liu J.Z."/>
            <person name="Shao H.Z."/>
            <person name="Wang X."/>
            <person name="Wang C.C."/>
            <person name="Yang T.C."/>
            <person name="Huo Q.B."/>
            <person name="Li W."/>
            <person name="Chen H.Y."/>
            <person name="Chen S.E."/>
            <person name="Zhou L.G."/>
            <person name="Ni X.B."/>
            <person name="Tian J.H."/>
            <person name="Sheng Y."/>
            <person name="Liu T."/>
            <person name="Pan Y.S."/>
            <person name="Xia L.Y."/>
            <person name="Li J."/>
            <person name="Zhao F."/>
            <person name="Cao W.C."/>
        </authorList>
    </citation>
    <scope>NUCLEOTIDE SEQUENCE [LARGE SCALE GENOMIC DNA]</scope>
    <source>
        <strain evidence="2">HaeL-2018</strain>
    </source>
</reference>
<dbReference type="EMBL" id="JABSTR010000005">
    <property type="protein sequence ID" value="KAH9371639.1"/>
    <property type="molecule type" value="Genomic_DNA"/>
</dbReference>
<sequence length="618" mass="65167">MQSSRYRQVLKEVREGTTTAENSADVDDHDSEGCPGTVGGAAADALPGTPDAPVPVHHRPCPPPSTHPFPPSRPPDPHYAATDEGCHFARVGWNCRKGQHPAPGPVAGRQRAQIGRCTSSTGPADRPHTLLGGTCTSSAGPADSPHGLPSSSSSPGYIVYEPEVRSSLAAKRLQKGRLIFDLASSEDSGQEEDSVAEGAQAVPSEVAATSCEDGSGAGSPAAPLDHLAASVASGAVPSPRAQPLVGAATPHADRFFDPGEGAAAASLAAGAQPSGAAVPGELARNIGVHSCVLGSLDSPVGDSSSGTNPANTHDQQVTNENDATQGLVWELPYRYSSTIAPGRPRGPAIEASSSYVRWTDAQLRLLARAEVQLPPTIRNINQALVPLYSSRTFDAIKSCRRQERYRQILAEERQRDAIRDPSPPVTPDPSEYSDSTSDSDGCTHPVPILGDIERSLDKYNVVAPGLGRNLAEVPVSMSDITAIYDHFNVRLKTPSKGRKKVERLRRRQGESSRAFKRRLFKEHQRLYSMGPKVLLEDLIAGSGGLGPVSVEDIHQTFDPIFANSSPAVRRVGVRAGSLRADAPLFVEAEVAGALCCLQKSTAPGHDGLSVPELKKIPA</sequence>
<feature type="region of interest" description="Disordered" evidence="1">
    <location>
        <begin position="1"/>
        <end position="81"/>
    </location>
</feature>
<dbReference type="OrthoDB" id="8065378at2759"/>
<evidence type="ECO:0000313" key="3">
    <source>
        <dbReference type="Proteomes" id="UP000821853"/>
    </source>
</evidence>
<evidence type="ECO:0000313" key="2">
    <source>
        <dbReference type="EMBL" id="KAH9371639.1"/>
    </source>
</evidence>
<feature type="region of interest" description="Disordered" evidence="1">
    <location>
        <begin position="411"/>
        <end position="446"/>
    </location>
</feature>
<accession>A0A9J6G9X7</accession>
<organism evidence="2 3">
    <name type="scientific">Haemaphysalis longicornis</name>
    <name type="common">Bush tick</name>
    <dbReference type="NCBI Taxonomy" id="44386"/>
    <lineage>
        <taxon>Eukaryota</taxon>
        <taxon>Metazoa</taxon>
        <taxon>Ecdysozoa</taxon>
        <taxon>Arthropoda</taxon>
        <taxon>Chelicerata</taxon>
        <taxon>Arachnida</taxon>
        <taxon>Acari</taxon>
        <taxon>Parasitiformes</taxon>
        <taxon>Ixodida</taxon>
        <taxon>Ixodoidea</taxon>
        <taxon>Ixodidae</taxon>
        <taxon>Haemaphysalinae</taxon>
        <taxon>Haemaphysalis</taxon>
    </lineage>
</organism>
<proteinExistence type="predicted"/>
<keyword evidence="3" id="KW-1185">Reference proteome</keyword>
<feature type="region of interest" description="Disordered" evidence="1">
    <location>
        <begin position="299"/>
        <end position="322"/>
    </location>
</feature>
<dbReference type="VEuPathDB" id="VectorBase:HLOH_059648"/>
<dbReference type="Proteomes" id="UP000821853">
    <property type="component" value="Chromosome 3"/>
</dbReference>
<protein>
    <submittedName>
        <fullName evidence="2">Uncharacterized protein</fullName>
    </submittedName>
</protein>
<feature type="compositionally biased region" description="Polar residues" evidence="1">
    <location>
        <begin position="301"/>
        <end position="322"/>
    </location>
</feature>
<name>A0A9J6G9X7_HAELO</name>
<evidence type="ECO:0000256" key="1">
    <source>
        <dbReference type="SAM" id="MobiDB-lite"/>
    </source>
</evidence>
<feature type="region of interest" description="Disordered" evidence="1">
    <location>
        <begin position="116"/>
        <end position="154"/>
    </location>
</feature>
<gene>
    <name evidence="2" type="ORF">HPB48_022421</name>
</gene>
<comment type="caution">
    <text evidence="2">The sequence shown here is derived from an EMBL/GenBank/DDBJ whole genome shotgun (WGS) entry which is preliminary data.</text>
</comment>
<feature type="compositionally biased region" description="Pro residues" evidence="1">
    <location>
        <begin position="61"/>
        <end position="74"/>
    </location>
</feature>